<reference evidence="1 2" key="1">
    <citation type="journal article" date="2015" name="Genome Biol.">
        <title>Comparative genomics of Steinernema reveals deeply conserved gene regulatory networks.</title>
        <authorList>
            <person name="Dillman A.R."/>
            <person name="Macchietto M."/>
            <person name="Porter C.F."/>
            <person name="Rogers A."/>
            <person name="Williams B."/>
            <person name="Antoshechkin I."/>
            <person name="Lee M.M."/>
            <person name="Goodwin Z."/>
            <person name="Lu X."/>
            <person name="Lewis E.E."/>
            <person name="Goodrich-Blair H."/>
            <person name="Stock S.P."/>
            <person name="Adams B.J."/>
            <person name="Sternberg P.W."/>
            <person name="Mortazavi A."/>
        </authorList>
    </citation>
    <scope>NUCLEOTIDE SEQUENCE [LARGE SCALE GENOMIC DNA]</scope>
    <source>
        <strain evidence="1 2">ALL</strain>
    </source>
</reference>
<protein>
    <submittedName>
        <fullName evidence="1">Uncharacterized protein</fullName>
    </submittedName>
</protein>
<comment type="caution">
    <text evidence="1">The sequence shown here is derived from an EMBL/GenBank/DDBJ whole genome shotgun (WGS) entry which is preliminary data.</text>
</comment>
<dbReference type="Proteomes" id="UP000298663">
    <property type="component" value="Unassembled WGS sequence"/>
</dbReference>
<dbReference type="AlphaFoldDB" id="A0A4U5NEQ4"/>
<dbReference type="PROSITE" id="PS51257">
    <property type="entry name" value="PROKAR_LIPOPROTEIN"/>
    <property type="match status" value="1"/>
</dbReference>
<proteinExistence type="predicted"/>
<evidence type="ECO:0000313" key="2">
    <source>
        <dbReference type="Proteomes" id="UP000298663"/>
    </source>
</evidence>
<gene>
    <name evidence="1" type="ORF">L596_014946</name>
</gene>
<dbReference type="EMBL" id="AZBU02000004">
    <property type="protein sequence ID" value="TKR80991.1"/>
    <property type="molecule type" value="Genomic_DNA"/>
</dbReference>
<organism evidence="1 2">
    <name type="scientific">Steinernema carpocapsae</name>
    <name type="common">Entomopathogenic nematode</name>
    <dbReference type="NCBI Taxonomy" id="34508"/>
    <lineage>
        <taxon>Eukaryota</taxon>
        <taxon>Metazoa</taxon>
        <taxon>Ecdysozoa</taxon>
        <taxon>Nematoda</taxon>
        <taxon>Chromadorea</taxon>
        <taxon>Rhabditida</taxon>
        <taxon>Tylenchina</taxon>
        <taxon>Panagrolaimomorpha</taxon>
        <taxon>Strongyloidoidea</taxon>
        <taxon>Steinernematidae</taxon>
        <taxon>Steinernema</taxon>
    </lineage>
</organism>
<evidence type="ECO:0000313" key="1">
    <source>
        <dbReference type="EMBL" id="TKR80991.1"/>
    </source>
</evidence>
<accession>A0A4U5NEQ4</accession>
<name>A0A4U5NEQ4_STECR</name>
<reference evidence="1 2" key="2">
    <citation type="journal article" date="2019" name="G3 (Bethesda)">
        <title>Hybrid Assembly of the Genome of the Entomopathogenic Nematode Steinernema carpocapsae Identifies the X-Chromosome.</title>
        <authorList>
            <person name="Serra L."/>
            <person name="Macchietto M."/>
            <person name="Macias-Munoz A."/>
            <person name="McGill C.J."/>
            <person name="Rodriguez I.M."/>
            <person name="Rodriguez B."/>
            <person name="Murad R."/>
            <person name="Mortazavi A."/>
        </authorList>
    </citation>
    <scope>NUCLEOTIDE SEQUENCE [LARGE SCALE GENOMIC DNA]</scope>
    <source>
        <strain evidence="1 2">ALL</strain>
    </source>
</reference>
<keyword evidence="2" id="KW-1185">Reference proteome</keyword>
<sequence>MPISRVTDKAALRTSFSHSIPPQTFVTACVLGKQPKRRLKHQILSTKAPGEEFVLRQSDLSSQIRRKFLCAGNSAEALRPLGNEISRKTPIDNQEIYKQKRRFPVSRKREATTVPLPHPMCLLPDLAEETCYYASCSLFDSSQNNMNTFVFLIFFTRLQD</sequence>